<evidence type="ECO:0000256" key="2">
    <source>
        <dbReference type="ARBA" id="ARBA00022475"/>
    </source>
</evidence>
<evidence type="ECO:0000256" key="5">
    <source>
        <dbReference type="ARBA" id="ARBA00022741"/>
    </source>
</evidence>
<evidence type="ECO:0000313" key="12">
    <source>
        <dbReference type="EMBL" id="OEG11926.1"/>
    </source>
</evidence>
<dbReference type="PANTHER" id="PTHR30042">
    <property type="entry name" value="POTASSIUM-TRANSPORTING ATPASE C CHAIN"/>
    <property type="match status" value="1"/>
</dbReference>
<evidence type="ECO:0000256" key="4">
    <source>
        <dbReference type="ARBA" id="ARBA00022692"/>
    </source>
</evidence>
<dbReference type="GO" id="GO:0005524">
    <property type="term" value="F:ATP binding"/>
    <property type="evidence" value="ECO:0007669"/>
    <property type="project" value="UniProtKB-UniRule"/>
</dbReference>
<evidence type="ECO:0000256" key="9">
    <source>
        <dbReference type="ARBA" id="ARBA00023065"/>
    </source>
</evidence>
<evidence type="ECO:0000256" key="10">
    <source>
        <dbReference type="ARBA" id="ARBA00023136"/>
    </source>
</evidence>
<evidence type="ECO:0000256" key="3">
    <source>
        <dbReference type="ARBA" id="ARBA00022538"/>
    </source>
</evidence>
<dbReference type="PANTHER" id="PTHR30042:SF2">
    <property type="entry name" value="POTASSIUM-TRANSPORTING ATPASE KDPC SUBUNIT"/>
    <property type="match status" value="1"/>
</dbReference>
<comment type="subunit">
    <text evidence="11">The system is composed of three essential subunits: KdpA, KdpB and KdpC.</text>
</comment>
<name>A0A1E5GGS4_9ENTE</name>
<keyword evidence="13" id="KW-1185">Reference proteome</keyword>
<dbReference type="GO" id="GO:0008556">
    <property type="term" value="F:P-type potassium transmembrane transporter activity"/>
    <property type="evidence" value="ECO:0007669"/>
    <property type="project" value="InterPro"/>
</dbReference>
<keyword evidence="1 11" id="KW-0813">Transport</keyword>
<dbReference type="RefSeq" id="WP_069645779.1">
    <property type="nucleotide sequence ID" value="NZ_MIJZ01000012.1"/>
</dbReference>
<keyword evidence="4 11" id="KW-0812">Transmembrane</keyword>
<evidence type="ECO:0000256" key="6">
    <source>
        <dbReference type="ARBA" id="ARBA00022840"/>
    </source>
</evidence>
<evidence type="ECO:0000256" key="11">
    <source>
        <dbReference type="HAMAP-Rule" id="MF_00276"/>
    </source>
</evidence>
<keyword evidence="6 11" id="KW-0067">ATP-binding</keyword>
<evidence type="ECO:0000313" key="13">
    <source>
        <dbReference type="Proteomes" id="UP000094068"/>
    </source>
</evidence>
<dbReference type="STRING" id="903984.BCR21_06735"/>
<comment type="caution">
    <text evidence="12">The sequence shown here is derived from an EMBL/GenBank/DDBJ whole genome shotgun (WGS) entry which is preliminary data.</text>
</comment>
<gene>
    <name evidence="11" type="primary">kdpC</name>
    <name evidence="12" type="ORF">BCR21_06735</name>
</gene>
<dbReference type="Proteomes" id="UP000094068">
    <property type="component" value="Unassembled WGS sequence"/>
</dbReference>
<protein>
    <recommendedName>
        <fullName evidence="11">Potassium-transporting ATPase KdpC subunit</fullName>
    </recommendedName>
    <alternativeName>
        <fullName evidence="11">ATP phosphohydrolase [potassium-transporting] C chain</fullName>
    </alternativeName>
    <alternativeName>
        <fullName evidence="11">Potassium-binding and translocating subunit C</fullName>
    </alternativeName>
    <alternativeName>
        <fullName evidence="11">Potassium-translocating ATPase C chain</fullName>
    </alternativeName>
</protein>
<sequence length="176" mass="18977">MKKIMITSLKSILLFTIICGVIYTAAVTAVGQVLFPTQANGSLIKEQKSGKTVVTGSKLIGQTFTEAKYLHGRSDQVSQLSPVSKEQKTRVEKRVQESDKKQVPIDLVTASASGVDPEISIEAAMTQVDRIAAARNMKNSQVHAIIKQNISGVKIGPVDSQRVNVLGVNQSLDKSE</sequence>
<keyword evidence="9 11" id="KW-0406">Ion transport</keyword>
<dbReference type="OrthoDB" id="9809491at2"/>
<comment type="similarity">
    <text evidence="11">Belongs to the KdpC family.</text>
</comment>
<dbReference type="Pfam" id="PF02669">
    <property type="entry name" value="KdpC"/>
    <property type="match status" value="1"/>
</dbReference>
<comment type="function">
    <text evidence="11">Part of the high-affinity ATP-driven potassium transport (or Kdp) system, which catalyzes the hydrolysis of ATP coupled with the electrogenic transport of potassium into the cytoplasm. This subunit acts as a catalytic chaperone that increases the ATP-binding affinity of the ATP-hydrolyzing subunit KdpB by the formation of a transient KdpB/KdpC/ATP ternary complex.</text>
</comment>
<reference evidence="13" key="1">
    <citation type="submission" date="2016-09" db="EMBL/GenBank/DDBJ databases">
        <authorList>
            <person name="Gulvik C.A."/>
        </authorList>
    </citation>
    <scope>NUCLEOTIDE SEQUENCE [LARGE SCALE GENOMIC DNA]</scope>
    <source>
        <strain evidence="13">DSM 23328</strain>
    </source>
</reference>
<accession>A0A1E5GGS4</accession>
<feature type="transmembrane region" description="Helical" evidence="11">
    <location>
        <begin position="12"/>
        <end position="35"/>
    </location>
</feature>
<dbReference type="PIRSF" id="PIRSF001296">
    <property type="entry name" value="K_ATPase_KdpC"/>
    <property type="match status" value="1"/>
</dbReference>
<evidence type="ECO:0000256" key="8">
    <source>
        <dbReference type="ARBA" id="ARBA00022989"/>
    </source>
</evidence>
<dbReference type="GO" id="GO:0005886">
    <property type="term" value="C:plasma membrane"/>
    <property type="evidence" value="ECO:0007669"/>
    <property type="project" value="UniProtKB-SubCell"/>
</dbReference>
<keyword evidence="2 11" id="KW-1003">Cell membrane</keyword>
<keyword evidence="7 11" id="KW-0630">Potassium</keyword>
<keyword evidence="5 11" id="KW-0547">Nucleotide-binding</keyword>
<dbReference type="InterPro" id="IPR003820">
    <property type="entry name" value="KdpC"/>
</dbReference>
<keyword evidence="8 11" id="KW-1133">Transmembrane helix</keyword>
<keyword evidence="3 11" id="KW-0633">Potassium transport</keyword>
<proteinExistence type="inferred from homology"/>
<dbReference type="AlphaFoldDB" id="A0A1E5GGS4"/>
<keyword evidence="10 11" id="KW-0472">Membrane</keyword>
<dbReference type="HAMAP" id="MF_00276">
    <property type="entry name" value="KdpC"/>
    <property type="match status" value="1"/>
</dbReference>
<evidence type="ECO:0000256" key="7">
    <source>
        <dbReference type="ARBA" id="ARBA00022958"/>
    </source>
</evidence>
<dbReference type="EMBL" id="MIJZ01000012">
    <property type="protein sequence ID" value="OEG11926.1"/>
    <property type="molecule type" value="Genomic_DNA"/>
</dbReference>
<comment type="subcellular location">
    <subcellularLocation>
        <location evidence="11">Cell membrane</location>
        <topology evidence="11">Single-pass membrane protein</topology>
    </subcellularLocation>
</comment>
<evidence type="ECO:0000256" key="1">
    <source>
        <dbReference type="ARBA" id="ARBA00022448"/>
    </source>
</evidence>
<organism evidence="12 13">
    <name type="scientific">Enterococcus ureasiticus</name>
    <dbReference type="NCBI Taxonomy" id="903984"/>
    <lineage>
        <taxon>Bacteria</taxon>
        <taxon>Bacillati</taxon>
        <taxon>Bacillota</taxon>
        <taxon>Bacilli</taxon>
        <taxon>Lactobacillales</taxon>
        <taxon>Enterococcaceae</taxon>
        <taxon>Enterococcus</taxon>
    </lineage>
</organism>